<dbReference type="OrthoDB" id="9803764at2"/>
<dbReference type="PANTHER" id="PTHR43130:SF14">
    <property type="entry name" value="DJ-1_PFPI DOMAIN-CONTAINING PROTEIN"/>
    <property type="match status" value="1"/>
</dbReference>
<dbReference type="EMBL" id="JXQQ01000119">
    <property type="protein sequence ID" value="KIQ17844.1"/>
    <property type="molecule type" value="Genomic_DNA"/>
</dbReference>
<dbReference type="Proteomes" id="UP000032067">
    <property type="component" value="Unassembled WGS sequence"/>
</dbReference>
<evidence type="ECO:0000313" key="2">
    <source>
        <dbReference type="EMBL" id="KIQ17844.1"/>
    </source>
</evidence>
<dbReference type="RefSeq" id="WP_042582533.1">
    <property type="nucleotide sequence ID" value="NZ_JXQQ01000119.1"/>
</dbReference>
<dbReference type="Pfam" id="PF01965">
    <property type="entry name" value="DJ-1_PfpI"/>
    <property type="match status" value="1"/>
</dbReference>
<gene>
    <name evidence="2" type="ORF">RT97_30190</name>
</gene>
<dbReference type="CDD" id="cd03139">
    <property type="entry name" value="GATase1_PfpI_2"/>
    <property type="match status" value="1"/>
</dbReference>
<evidence type="ECO:0000313" key="3">
    <source>
        <dbReference type="Proteomes" id="UP000032067"/>
    </source>
</evidence>
<evidence type="ECO:0000259" key="1">
    <source>
        <dbReference type="Pfam" id="PF01965"/>
    </source>
</evidence>
<reference evidence="2 3" key="1">
    <citation type="submission" date="2014-12" db="EMBL/GenBank/DDBJ databases">
        <title>16Stimator: statistical estimation of ribosomal gene copy numbers from draft genome assemblies.</title>
        <authorList>
            <person name="Perisin M.A."/>
            <person name="Vetter M."/>
            <person name="Gilbert J.A."/>
            <person name="Bergelson J."/>
        </authorList>
    </citation>
    <scope>NUCLEOTIDE SEQUENCE [LARGE SCALE GENOMIC DNA]</scope>
    <source>
        <strain evidence="2 3">MEDvA23</strain>
    </source>
</reference>
<proteinExistence type="predicted"/>
<feature type="domain" description="DJ-1/PfpI" evidence="1">
    <location>
        <begin position="5"/>
        <end position="181"/>
    </location>
</feature>
<dbReference type="InterPro" id="IPR029062">
    <property type="entry name" value="Class_I_gatase-like"/>
</dbReference>
<organism evidence="2 3">
    <name type="scientific">Variovorax paradoxus</name>
    <dbReference type="NCBI Taxonomy" id="34073"/>
    <lineage>
        <taxon>Bacteria</taxon>
        <taxon>Pseudomonadati</taxon>
        <taxon>Pseudomonadota</taxon>
        <taxon>Betaproteobacteria</taxon>
        <taxon>Burkholderiales</taxon>
        <taxon>Comamonadaceae</taxon>
        <taxon>Variovorax</taxon>
    </lineage>
</organism>
<comment type="caution">
    <text evidence="2">The sequence shown here is derived from an EMBL/GenBank/DDBJ whole genome shotgun (WGS) entry which is preliminary data.</text>
</comment>
<dbReference type="InterPro" id="IPR002818">
    <property type="entry name" value="DJ-1/PfpI"/>
</dbReference>
<dbReference type="AlphaFoldDB" id="A0A0D0LGK8"/>
<accession>A0A0D0LGK8</accession>
<dbReference type="GO" id="GO:0006355">
    <property type="term" value="P:regulation of DNA-templated transcription"/>
    <property type="evidence" value="ECO:0007669"/>
    <property type="project" value="TreeGrafter"/>
</dbReference>
<protein>
    <submittedName>
        <fullName evidence="2">Thiamine biosynthesis protein ThiJ</fullName>
    </submittedName>
</protein>
<dbReference type="Gene3D" id="3.40.50.880">
    <property type="match status" value="1"/>
</dbReference>
<sequence length="209" mass="22130">MTALRVLILAYDGVEALDFAGPFEVFTTASRVSQRMQPGTAAPFDVASVALAPQGQPVQARAGLQLLADHTIASNPSADVLIVPGGVVDAPMASPETLRWIAECAAGAQLVASVCTGVFLLAKSGVVTREAVTTHWEDIADLRAQFPTLDVRDEVRWVDTGRIVSSAGISAGIDMSLHLVERLAGRALAERTARQMDYAWTHNTSHPSA</sequence>
<dbReference type="InterPro" id="IPR052158">
    <property type="entry name" value="INH-QAR"/>
</dbReference>
<dbReference type="PANTHER" id="PTHR43130">
    <property type="entry name" value="ARAC-FAMILY TRANSCRIPTIONAL REGULATOR"/>
    <property type="match status" value="1"/>
</dbReference>
<name>A0A0D0LGK8_VARPD</name>
<dbReference type="SUPFAM" id="SSF52317">
    <property type="entry name" value="Class I glutamine amidotransferase-like"/>
    <property type="match status" value="1"/>
</dbReference>